<feature type="compositionally biased region" description="Basic and acidic residues" evidence="2">
    <location>
        <begin position="432"/>
        <end position="443"/>
    </location>
</feature>
<feature type="region of interest" description="Disordered" evidence="2">
    <location>
        <begin position="75"/>
        <end position="108"/>
    </location>
</feature>
<feature type="compositionally biased region" description="Polar residues" evidence="2">
    <location>
        <begin position="444"/>
        <end position="469"/>
    </location>
</feature>
<protein>
    <submittedName>
        <fullName evidence="5">Uncharacterized protein</fullName>
    </submittedName>
</protein>
<keyword evidence="1" id="KW-0677">Repeat</keyword>
<accession>A0A914CXD2</accession>
<feature type="region of interest" description="Disordered" evidence="2">
    <location>
        <begin position="169"/>
        <end position="255"/>
    </location>
</feature>
<dbReference type="WBParaSite" id="ACRNAN_scaffold159.g13797.t1">
    <property type="protein sequence ID" value="ACRNAN_scaffold159.g13797.t1"/>
    <property type="gene ID" value="ACRNAN_scaffold159.g13797"/>
</dbReference>
<dbReference type="Proteomes" id="UP000887540">
    <property type="component" value="Unplaced"/>
</dbReference>
<evidence type="ECO:0000256" key="2">
    <source>
        <dbReference type="SAM" id="MobiDB-lite"/>
    </source>
</evidence>
<evidence type="ECO:0000313" key="5">
    <source>
        <dbReference type="WBParaSite" id="ACRNAN_scaffold159.g13797.t1"/>
    </source>
</evidence>
<feature type="compositionally biased region" description="Basic and acidic residues" evidence="2">
    <location>
        <begin position="497"/>
        <end position="510"/>
    </location>
</feature>
<evidence type="ECO:0000256" key="3">
    <source>
        <dbReference type="SAM" id="Phobius"/>
    </source>
</evidence>
<feature type="compositionally biased region" description="Pro residues" evidence="2">
    <location>
        <begin position="79"/>
        <end position="91"/>
    </location>
</feature>
<keyword evidence="3" id="KW-0472">Membrane</keyword>
<dbReference type="PANTHER" id="PTHR24637:SF421">
    <property type="entry name" value="CUTICLE COLLAGEN DPY-2"/>
    <property type="match status" value="1"/>
</dbReference>
<sequence length="673" mass="73925">MLYKIVGGATIFIASLSILTQIVLLPLIFHHSENIKHVFHGRMKKFQRQVHQFDEQTSRIRQLSGRGKRDVQILSECPEPYPGPPGLPGSPGPDGDPGFDGENGDSGMDARTLMLEREEKCIVCPAGPVGPPGPPGPQGIPGLKGDRGVPGIPARPGHDGEIGDEGLPGFPGIPGKTGRKGSPGRDAVGGTGLPGPKGLPGPIGSPGEQGPRGKQNYVYGPPGLPGKKGRRGLDGLEGKTGSRGEKGESGERGANAKFCPCPIELQMVAVKKPNKDVSSKQDSPHRSTTPRSSQNNPLLVQKPHNRKENNQREITYGSKTQQQQRQLAESSVRETFQESLKSHQSKPTKHGISSINNHAPQKQETLKSIRPFTKSSTPRMERTTTLASTTTKEHRKEAVEAKTHTEEDHQPVKHTPKTTTQSPIPSSTNPTLKHEPPTRRPEAHQQSGGAHSNPGRNTNSSNIHQQENPPVNYEDLYPNYEQAKLRLEYDEDSVDTDGNHRRPPAHEQKSHVPKASGSKPVFIEDDDTVIPQVDLPKISGSRTSFHDWPSSKYEHDGEHKDEPNLDQFPQEQKNSENKPRNRLDYFSMKNAPHDSVRTQQPTEKPQTDADAIAEKLGDIADLVQESESKVEADFSEDPTPQEEQILENGDDLAATHRRFVYVTKRPLPTYRLL</sequence>
<reference evidence="5" key="1">
    <citation type="submission" date="2022-11" db="UniProtKB">
        <authorList>
            <consortium name="WormBaseParasite"/>
        </authorList>
    </citation>
    <scope>IDENTIFICATION</scope>
</reference>
<feature type="region of interest" description="Disordered" evidence="2">
    <location>
        <begin position="126"/>
        <end position="150"/>
    </location>
</feature>
<feature type="compositionally biased region" description="Pro residues" evidence="2">
    <location>
        <begin position="128"/>
        <end position="138"/>
    </location>
</feature>
<keyword evidence="3" id="KW-0812">Transmembrane</keyword>
<feature type="compositionally biased region" description="Low complexity" evidence="2">
    <location>
        <begin position="196"/>
        <end position="206"/>
    </location>
</feature>
<dbReference type="AlphaFoldDB" id="A0A914CXD2"/>
<feature type="compositionally biased region" description="Polar residues" evidence="2">
    <location>
        <begin position="417"/>
        <end position="431"/>
    </location>
</feature>
<feature type="transmembrane region" description="Helical" evidence="3">
    <location>
        <begin position="6"/>
        <end position="29"/>
    </location>
</feature>
<keyword evidence="3" id="KW-1133">Transmembrane helix</keyword>
<name>A0A914CXD2_9BILA</name>
<feature type="compositionally biased region" description="Basic and acidic residues" evidence="2">
    <location>
        <begin position="231"/>
        <end position="251"/>
    </location>
</feature>
<feature type="compositionally biased region" description="Basic and acidic residues" evidence="2">
    <location>
        <begin position="573"/>
        <end position="583"/>
    </location>
</feature>
<dbReference type="Pfam" id="PF01391">
    <property type="entry name" value="Collagen"/>
    <property type="match status" value="2"/>
</dbReference>
<feature type="compositionally biased region" description="Polar residues" evidence="2">
    <location>
        <begin position="351"/>
        <end position="363"/>
    </location>
</feature>
<feature type="compositionally biased region" description="Polar residues" evidence="2">
    <location>
        <begin position="286"/>
        <end position="298"/>
    </location>
</feature>
<feature type="region of interest" description="Disordered" evidence="2">
    <location>
        <begin position="272"/>
        <end position="610"/>
    </location>
</feature>
<dbReference type="PANTHER" id="PTHR24637">
    <property type="entry name" value="COLLAGEN"/>
    <property type="match status" value="1"/>
</dbReference>
<keyword evidence="4" id="KW-1185">Reference proteome</keyword>
<dbReference type="InterPro" id="IPR008160">
    <property type="entry name" value="Collagen"/>
</dbReference>
<feature type="compositionally biased region" description="Polar residues" evidence="2">
    <location>
        <begin position="317"/>
        <end position="330"/>
    </location>
</feature>
<evidence type="ECO:0000313" key="4">
    <source>
        <dbReference type="Proteomes" id="UP000887540"/>
    </source>
</evidence>
<feature type="compositionally biased region" description="Polar residues" evidence="2">
    <location>
        <begin position="373"/>
        <end position="390"/>
    </location>
</feature>
<organism evidence="4 5">
    <name type="scientific">Acrobeloides nanus</name>
    <dbReference type="NCBI Taxonomy" id="290746"/>
    <lineage>
        <taxon>Eukaryota</taxon>
        <taxon>Metazoa</taxon>
        <taxon>Ecdysozoa</taxon>
        <taxon>Nematoda</taxon>
        <taxon>Chromadorea</taxon>
        <taxon>Rhabditida</taxon>
        <taxon>Tylenchina</taxon>
        <taxon>Cephalobomorpha</taxon>
        <taxon>Cephaloboidea</taxon>
        <taxon>Cephalobidae</taxon>
        <taxon>Acrobeloides</taxon>
    </lineage>
</organism>
<feature type="compositionally biased region" description="Basic and acidic residues" evidence="2">
    <location>
        <begin position="552"/>
        <end position="563"/>
    </location>
</feature>
<feature type="compositionally biased region" description="Basic and acidic residues" evidence="2">
    <location>
        <begin position="391"/>
        <end position="411"/>
    </location>
</feature>
<feature type="compositionally biased region" description="Basic and acidic residues" evidence="2">
    <location>
        <begin position="273"/>
        <end position="285"/>
    </location>
</feature>
<evidence type="ECO:0000256" key="1">
    <source>
        <dbReference type="ARBA" id="ARBA00022737"/>
    </source>
</evidence>
<proteinExistence type="predicted"/>